<dbReference type="KEGG" id="nfn:NFRAN_0983"/>
<protein>
    <submittedName>
        <fullName evidence="1">Uncharacterized protein</fullName>
    </submittedName>
</protein>
<sequence length="40" mass="4680">MYQNLNLQTRRKFKNLDIGSIEWNYINNSTGNICGLFVSN</sequence>
<dbReference type="Proteomes" id="UP000294299">
    <property type="component" value="Chromosome NFRAN"/>
</dbReference>
<evidence type="ECO:0000313" key="2">
    <source>
        <dbReference type="Proteomes" id="UP000294299"/>
    </source>
</evidence>
<gene>
    <name evidence="1" type="ORF">NFRAN_0983</name>
</gene>
<evidence type="ECO:0000313" key="1">
    <source>
        <dbReference type="EMBL" id="VFJ13305.1"/>
    </source>
</evidence>
<reference evidence="1 2" key="1">
    <citation type="submission" date="2019-02" db="EMBL/GenBank/DDBJ databases">
        <authorList>
            <person name="Lehtovirta-Morley E L."/>
        </authorList>
    </citation>
    <scope>NUCLEOTIDE SEQUENCE [LARGE SCALE GENOMIC DNA]</scope>
    <source>
        <strain evidence="1">NFRAN1</strain>
    </source>
</reference>
<dbReference type="EMBL" id="LR216287">
    <property type="protein sequence ID" value="VFJ13305.1"/>
    <property type="molecule type" value="Genomic_DNA"/>
</dbReference>
<dbReference type="AlphaFoldDB" id="A0A484IB94"/>
<organism evidence="1 2">
    <name type="scientific">Candidatus Nitrosocosmicus franklandianus</name>
    <dbReference type="NCBI Taxonomy" id="1798806"/>
    <lineage>
        <taxon>Archaea</taxon>
        <taxon>Nitrososphaerota</taxon>
        <taxon>Nitrososphaeria</taxon>
        <taxon>Nitrososphaerales</taxon>
        <taxon>Nitrososphaeraceae</taxon>
        <taxon>Candidatus Nitrosocosmicus</taxon>
    </lineage>
</organism>
<name>A0A484IB94_9ARCH</name>
<proteinExistence type="predicted"/>
<accession>A0A484IB94</accession>
<keyword evidence="2" id="KW-1185">Reference proteome</keyword>